<dbReference type="InterPro" id="IPR032675">
    <property type="entry name" value="LRR_dom_sf"/>
</dbReference>
<dbReference type="EMBL" id="KZ301992">
    <property type="protein sequence ID" value="PFH51094.1"/>
    <property type="molecule type" value="Genomic_DNA"/>
</dbReference>
<dbReference type="STRING" id="703135.A0A2A9NP43"/>
<dbReference type="SUPFAM" id="SSF81383">
    <property type="entry name" value="F-box domain"/>
    <property type="match status" value="1"/>
</dbReference>
<sequence length="578" mass="65052">MFLRTEDDTTKSRSAIETVPYEILTLIFECVCTWHDGDPAVFRNLLSQVSRKWRELIFHTPSLWSVLYLSPSQEPSQLMESLEMHLESSKTCLLDIHLFCYWDPEITEAIFDRITPHCERWRSLSVITPNMATFSHLQNIRSASLRTLEVSYFSSGKTYGIPPPSLCVSRFPNLSSLSLRNVGVLNSDTLPRLKRLEVWGYVTGNDIPGLYDILAGSQALEYLRFHLKPTEVLQHYIHRGQSIPVFLPALRIYDIITSEGISHDLSAMVQMISCPNLMSMTIQDYENGRAGDTLVQFTGNSYTPSTADEAVALASCRTPATPRLYVHSSDPYLAWTSLSPRPALIALELHAPVWPRHAHLVEAFSSLSSLERMVLRGLRASDALDAIGPGAVITIPNLRTLDIEFYYTRATVDRLDGARFLGLFSMPNLESLRLANLHAAEWDSIIRCCCCSDRANFRTIRSLTLVDMKDFLSSANDLSRIFPCLTDLQLVSTRSNDFLRHILYSPPNLPISSLAWPELRALAIHGDNLISKSLLYRVLEVQSGIGRPIDLTLDEGCFGNQESLDWLSTHSNLKLVAT</sequence>
<feature type="domain" description="F-box" evidence="1">
    <location>
        <begin position="17"/>
        <end position="69"/>
    </location>
</feature>
<evidence type="ECO:0000313" key="3">
    <source>
        <dbReference type="Proteomes" id="UP000242287"/>
    </source>
</evidence>
<name>A0A2A9NP43_9AGAR</name>
<dbReference type="InterPro" id="IPR036047">
    <property type="entry name" value="F-box-like_dom_sf"/>
</dbReference>
<evidence type="ECO:0000313" key="2">
    <source>
        <dbReference type="EMBL" id="PFH51094.1"/>
    </source>
</evidence>
<dbReference type="Gene3D" id="3.80.10.10">
    <property type="entry name" value="Ribonuclease Inhibitor"/>
    <property type="match status" value="1"/>
</dbReference>
<proteinExistence type="predicted"/>
<dbReference type="Proteomes" id="UP000242287">
    <property type="component" value="Unassembled WGS sequence"/>
</dbReference>
<keyword evidence="3" id="KW-1185">Reference proteome</keyword>
<reference evidence="2 3" key="1">
    <citation type="submission" date="2014-02" db="EMBL/GenBank/DDBJ databases">
        <title>Transposable element dynamics among asymbiotic and ectomycorrhizal Amanita fungi.</title>
        <authorList>
            <consortium name="DOE Joint Genome Institute"/>
            <person name="Hess J."/>
            <person name="Skrede I."/>
            <person name="Wolfe B."/>
            <person name="LaButti K."/>
            <person name="Ohm R.A."/>
            <person name="Grigoriev I.V."/>
            <person name="Pringle A."/>
        </authorList>
    </citation>
    <scope>NUCLEOTIDE SEQUENCE [LARGE SCALE GENOMIC DNA]</scope>
    <source>
        <strain evidence="2 3">SKay4041</strain>
    </source>
</reference>
<protein>
    <recommendedName>
        <fullName evidence="1">F-box domain-containing protein</fullName>
    </recommendedName>
</protein>
<dbReference type="Gene3D" id="1.20.1280.50">
    <property type="match status" value="1"/>
</dbReference>
<accession>A0A2A9NP43</accession>
<dbReference type="PANTHER" id="PTHR38926">
    <property type="entry name" value="F-BOX DOMAIN CONTAINING PROTEIN, EXPRESSED"/>
    <property type="match status" value="1"/>
</dbReference>
<evidence type="ECO:0000259" key="1">
    <source>
        <dbReference type="Pfam" id="PF12937"/>
    </source>
</evidence>
<gene>
    <name evidence="2" type="ORF">AMATHDRAFT_47369</name>
</gene>
<dbReference type="InterPro" id="IPR001810">
    <property type="entry name" value="F-box_dom"/>
</dbReference>
<dbReference type="Pfam" id="PF12937">
    <property type="entry name" value="F-box-like"/>
    <property type="match status" value="1"/>
</dbReference>
<dbReference type="SUPFAM" id="SSF52058">
    <property type="entry name" value="L domain-like"/>
    <property type="match status" value="1"/>
</dbReference>
<dbReference type="PANTHER" id="PTHR38926:SF72">
    <property type="entry name" value="IM:7136021-RELATED"/>
    <property type="match status" value="1"/>
</dbReference>
<organism evidence="2 3">
    <name type="scientific">Amanita thiersii Skay4041</name>
    <dbReference type="NCBI Taxonomy" id="703135"/>
    <lineage>
        <taxon>Eukaryota</taxon>
        <taxon>Fungi</taxon>
        <taxon>Dikarya</taxon>
        <taxon>Basidiomycota</taxon>
        <taxon>Agaricomycotina</taxon>
        <taxon>Agaricomycetes</taxon>
        <taxon>Agaricomycetidae</taxon>
        <taxon>Agaricales</taxon>
        <taxon>Pluteineae</taxon>
        <taxon>Amanitaceae</taxon>
        <taxon>Amanita</taxon>
    </lineage>
</organism>
<dbReference type="OrthoDB" id="3155440at2759"/>
<dbReference type="AlphaFoldDB" id="A0A2A9NP43"/>